<evidence type="ECO:0000259" key="2">
    <source>
        <dbReference type="Pfam" id="PF14364"/>
    </source>
</evidence>
<feature type="transmembrane region" description="Helical" evidence="1">
    <location>
        <begin position="40"/>
        <end position="70"/>
    </location>
</feature>
<dbReference type="EMBL" id="JAUESC010000381">
    <property type="protein sequence ID" value="KAK0588701.1"/>
    <property type="molecule type" value="Genomic_DNA"/>
</dbReference>
<dbReference type="Pfam" id="PF14364">
    <property type="entry name" value="DUF4408"/>
    <property type="match status" value="1"/>
</dbReference>
<feature type="domain" description="DUF4408" evidence="2">
    <location>
        <begin position="43"/>
        <end position="75"/>
    </location>
</feature>
<dbReference type="PANTHER" id="PTHR35762:SF2">
    <property type="entry name" value="TRANSMEMBRANE PROTEIN"/>
    <property type="match status" value="1"/>
</dbReference>
<keyword evidence="4" id="KW-1185">Reference proteome</keyword>
<accession>A0AA39VRW9</accession>
<sequence>MKKYSQKQRVVENFFIYSLTALALSLILSSPFWFPSMKAFLFVSLPKVCFVLLSPKVLFIVGNLIVVVLVGESKFFAPKPSPASNVYYDEYISRSRRTLQNSSIFEENKKERKVEKYFEENVKKICEEGEEKIELEKEGDDEVSFSAEELSKRADDFIARVNRKRRLEATLLYVAANNNYQNGNSMAGTKQGRLILLRIQQLFIAQLSPSLAARRCSPLADCLVVLRPLFGRGLLLGHHWLDFLV</sequence>
<keyword evidence="1" id="KW-0812">Transmembrane</keyword>
<keyword evidence="1" id="KW-1133">Transmembrane helix</keyword>
<proteinExistence type="predicted"/>
<dbReference type="AlphaFoldDB" id="A0AA39VRW9"/>
<evidence type="ECO:0000256" key="1">
    <source>
        <dbReference type="SAM" id="Phobius"/>
    </source>
</evidence>
<dbReference type="Proteomes" id="UP001168877">
    <property type="component" value="Unassembled WGS sequence"/>
</dbReference>
<comment type="caution">
    <text evidence="3">The sequence shown here is derived from an EMBL/GenBank/DDBJ whole genome shotgun (WGS) entry which is preliminary data.</text>
</comment>
<reference evidence="3" key="2">
    <citation type="submission" date="2023-06" db="EMBL/GenBank/DDBJ databases">
        <authorList>
            <person name="Swenson N.G."/>
            <person name="Wegrzyn J.L."/>
            <person name="Mcevoy S.L."/>
        </authorList>
    </citation>
    <scope>NUCLEOTIDE SEQUENCE</scope>
    <source>
        <strain evidence="3">NS2018</strain>
        <tissue evidence="3">Leaf</tissue>
    </source>
</reference>
<protein>
    <recommendedName>
        <fullName evidence="2">DUF4408 domain-containing protein</fullName>
    </recommendedName>
</protein>
<dbReference type="PANTHER" id="PTHR35762">
    <property type="entry name" value="TRANSMEMBRANE PROTEIN"/>
    <property type="match status" value="1"/>
</dbReference>
<dbReference type="InterPro" id="IPR025520">
    <property type="entry name" value="DUF4408"/>
</dbReference>
<reference evidence="3" key="1">
    <citation type="journal article" date="2022" name="Plant J.">
        <title>Strategies of tolerance reflected in two North American maple genomes.</title>
        <authorList>
            <person name="McEvoy S.L."/>
            <person name="Sezen U.U."/>
            <person name="Trouern-Trend A."/>
            <person name="McMahon S.M."/>
            <person name="Schaberg P.G."/>
            <person name="Yang J."/>
            <person name="Wegrzyn J.L."/>
            <person name="Swenson N.G."/>
        </authorList>
    </citation>
    <scope>NUCLEOTIDE SEQUENCE</scope>
    <source>
        <strain evidence="3">NS2018</strain>
    </source>
</reference>
<evidence type="ECO:0000313" key="4">
    <source>
        <dbReference type="Proteomes" id="UP001168877"/>
    </source>
</evidence>
<evidence type="ECO:0000313" key="3">
    <source>
        <dbReference type="EMBL" id="KAK0588701.1"/>
    </source>
</evidence>
<feature type="transmembrane region" description="Helical" evidence="1">
    <location>
        <begin position="14"/>
        <end position="34"/>
    </location>
</feature>
<name>A0AA39VRW9_ACESA</name>
<organism evidence="3 4">
    <name type="scientific">Acer saccharum</name>
    <name type="common">Sugar maple</name>
    <dbReference type="NCBI Taxonomy" id="4024"/>
    <lineage>
        <taxon>Eukaryota</taxon>
        <taxon>Viridiplantae</taxon>
        <taxon>Streptophyta</taxon>
        <taxon>Embryophyta</taxon>
        <taxon>Tracheophyta</taxon>
        <taxon>Spermatophyta</taxon>
        <taxon>Magnoliopsida</taxon>
        <taxon>eudicotyledons</taxon>
        <taxon>Gunneridae</taxon>
        <taxon>Pentapetalae</taxon>
        <taxon>rosids</taxon>
        <taxon>malvids</taxon>
        <taxon>Sapindales</taxon>
        <taxon>Sapindaceae</taxon>
        <taxon>Hippocastanoideae</taxon>
        <taxon>Acereae</taxon>
        <taxon>Acer</taxon>
    </lineage>
</organism>
<gene>
    <name evidence="3" type="ORF">LWI29_004383</name>
</gene>
<keyword evidence="1" id="KW-0472">Membrane</keyword>